<dbReference type="EMBL" id="CM047910">
    <property type="protein sequence ID" value="KAJ0075038.1"/>
    <property type="molecule type" value="Genomic_DNA"/>
</dbReference>
<name>A0ACC0ZS53_9ROSI</name>
<comment type="caution">
    <text evidence="1">The sequence shown here is derived from an EMBL/GenBank/DDBJ whole genome shotgun (WGS) entry which is preliminary data.</text>
</comment>
<sequence>MAIEHLSDLCQSLFDHRLSPLDFLHCLRSRPQKLPRNASTQCSVVRSGSYSGTSGRFSCCCHAAADGLCYLLFGEIGVQ</sequence>
<gene>
    <name evidence="1" type="ORF">Patl1_35239</name>
</gene>
<proteinExistence type="predicted"/>
<dbReference type="Proteomes" id="UP001164250">
    <property type="component" value="Chromosome 15"/>
</dbReference>
<keyword evidence="2" id="KW-1185">Reference proteome</keyword>
<evidence type="ECO:0000313" key="1">
    <source>
        <dbReference type="EMBL" id="KAJ0075038.1"/>
    </source>
</evidence>
<accession>A0ACC0ZS53</accession>
<evidence type="ECO:0000313" key="2">
    <source>
        <dbReference type="Proteomes" id="UP001164250"/>
    </source>
</evidence>
<protein>
    <submittedName>
        <fullName evidence="1">Uncharacterized protein</fullName>
    </submittedName>
</protein>
<organism evidence="1 2">
    <name type="scientific">Pistacia atlantica</name>
    <dbReference type="NCBI Taxonomy" id="434234"/>
    <lineage>
        <taxon>Eukaryota</taxon>
        <taxon>Viridiplantae</taxon>
        <taxon>Streptophyta</taxon>
        <taxon>Embryophyta</taxon>
        <taxon>Tracheophyta</taxon>
        <taxon>Spermatophyta</taxon>
        <taxon>Magnoliopsida</taxon>
        <taxon>eudicotyledons</taxon>
        <taxon>Gunneridae</taxon>
        <taxon>Pentapetalae</taxon>
        <taxon>rosids</taxon>
        <taxon>malvids</taxon>
        <taxon>Sapindales</taxon>
        <taxon>Anacardiaceae</taxon>
        <taxon>Pistacia</taxon>
    </lineage>
</organism>
<reference evidence="2" key="1">
    <citation type="journal article" date="2023" name="G3 (Bethesda)">
        <title>Genome assembly and association tests identify interacting loci associated with vigor, precocity, and sex in interspecific pistachio rootstocks.</title>
        <authorList>
            <person name="Palmer W."/>
            <person name="Jacygrad E."/>
            <person name="Sagayaradj S."/>
            <person name="Cavanaugh K."/>
            <person name="Han R."/>
            <person name="Bertier L."/>
            <person name="Beede B."/>
            <person name="Kafkas S."/>
            <person name="Golino D."/>
            <person name="Preece J."/>
            <person name="Michelmore R."/>
        </authorList>
    </citation>
    <scope>NUCLEOTIDE SEQUENCE [LARGE SCALE GENOMIC DNA]</scope>
</reference>